<evidence type="ECO:0000256" key="7">
    <source>
        <dbReference type="ARBA" id="ARBA00022927"/>
    </source>
</evidence>
<evidence type="ECO:0000256" key="1">
    <source>
        <dbReference type="ARBA" id="ARBA00004637"/>
    </source>
</evidence>
<evidence type="ECO:0000256" key="13">
    <source>
        <dbReference type="PIRNR" id="PIRNR037871"/>
    </source>
</evidence>
<evidence type="ECO:0000256" key="4">
    <source>
        <dbReference type="ARBA" id="ARBA00022741"/>
    </source>
</evidence>
<protein>
    <recommendedName>
        <fullName evidence="12 13">Mitochondrial import inner membrane translocase subunit TIM44</fullName>
    </recommendedName>
</protein>
<evidence type="ECO:0000256" key="11">
    <source>
        <dbReference type="ARBA" id="ARBA00023136"/>
    </source>
</evidence>
<comment type="subcellular location">
    <subcellularLocation>
        <location evidence="1">Mitochondrion inner membrane</location>
        <topology evidence="1">Peripheral membrane protein</topology>
    </subcellularLocation>
</comment>
<keyword evidence="6" id="KW-0067">ATP-binding</keyword>
<dbReference type="InterPro" id="IPR007379">
    <property type="entry name" value="Tim44-like_dom"/>
</dbReference>
<keyword evidence="7 13" id="KW-0653">Protein transport</keyword>
<dbReference type="SUPFAM" id="SSF54427">
    <property type="entry name" value="NTF2-like"/>
    <property type="match status" value="1"/>
</dbReference>
<comment type="similarity">
    <text evidence="2 13">Belongs to the Tim44 family.</text>
</comment>
<comment type="caution">
    <text evidence="15">The sequence shown here is derived from an EMBL/GenBank/DDBJ whole genome shotgun (WGS) entry which is preliminary data.</text>
</comment>
<keyword evidence="8" id="KW-0809">Transit peptide</keyword>
<dbReference type="InterPro" id="IPR032710">
    <property type="entry name" value="NTF2-like_dom_sf"/>
</dbReference>
<keyword evidence="9 13" id="KW-0811">Translocation</keyword>
<dbReference type="PIRSF" id="PIRSF037871">
    <property type="entry name" value="TIM44"/>
    <property type="match status" value="1"/>
</dbReference>
<dbReference type="Proteomes" id="UP001165120">
    <property type="component" value="Unassembled WGS sequence"/>
</dbReference>
<evidence type="ECO:0000256" key="10">
    <source>
        <dbReference type="ARBA" id="ARBA00023128"/>
    </source>
</evidence>
<dbReference type="GO" id="GO:0051087">
    <property type="term" value="F:protein-folding chaperone binding"/>
    <property type="evidence" value="ECO:0007669"/>
    <property type="project" value="InterPro"/>
</dbReference>
<organism evidence="15 16">
    <name type="scientific">Candida boidinii</name>
    <name type="common">Yeast</name>
    <dbReference type="NCBI Taxonomy" id="5477"/>
    <lineage>
        <taxon>Eukaryota</taxon>
        <taxon>Fungi</taxon>
        <taxon>Dikarya</taxon>
        <taxon>Ascomycota</taxon>
        <taxon>Saccharomycotina</taxon>
        <taxon>Pichiomycetes</taxon>
        <taxon>Pichiales</taxon>
        <taxon>Pichiaceae</taxon>
        <taxon>Ogataea</taxon>
        <taxon>Ogataea/Candida clade</taxon>
    </lineage>
</organism>
<dbReference type="GO" id="GO:0005524">
    <property type="term" value="F:ATP binding"/>
    <property type="evidence" value="ECO:0007669"/>
    <property type="project" value="UniProtKB-KW"/>
</dbReference>
<evidence type="ECO:0000256" key="6">
    <source>
        <dbReference type="ARBA" id="ARBA00022840"/>
    </source>
</evidence>
<reference evidence="15" key="1">
    <citation type="submission" date="2023-04" db="EMBL/GenBank/DDBJ databases">
        <title>Candida boidinii NBRC 10035.</title>
        <authorList>
            <person name="Ichikawa N."/>
            <person name="Sato H."/>
            <person name="Tonouchi N."/>
        </authorList>
    </citation>
    <scope>NUCLEOTIDE SEQUENCE</scope>
    <source>
        <strain evidence="15">NBRC 10035</strain>
    </source>
</reference>
<keyword evidence="5 13" id="KW-0999">Mitochondrion inner membrane</keyword>
<dbReference type="Gene3D" id="3.10.450.240">
    <property type="match status" value="1"/>
</dbReference>
<keyword evidence="10 13" id="KW-0496">Mitochondrion</keyword>
<gene>
    <name evidence="15" type="ORF">Cboi02_000235700</name>
</gene>
<dbReference type="PANTHER" id="PTHR10721">
    <property type="entry name" value="MITOCHONDRIAL IMPORT INNER MEMBRANE TRANSLOCASE SUBUNIT TIM44"/>
    <property type="match status" value="1"/>
</dbReference>
<dbReference type="OrthoDB" id="10265990at2759"/>
<evidence type="ECO:0000256" key="12">
    <source>
        <dbReference type="ARBA" id="ARBA00074309"/>
    </source>
</evidence>
<comment type="function">
    <text evidence="13">Essential component of the PAM complex, a complex required for the translocation of transit peptide-containing proteins from the inner membrane into the mitochondrial matrix in an ATP-dependent manner.</text>
</comment>
<keyword evidence="16" id="KW-1185">Reference proteome</keyword>
<keyword evidence="11 13" id="KW-0472">Membrane</keyword>
<sequence length="417" mass="46670">MYRSQLLLKNSNFVSTNISKKSFQTSAFQQNNNGGQSPIKVFVDTFRKEWNKSQELKDEVKALQSATGKMGESEAFQRAKEAYQNAQKGSGQVVKGIQKTAEVVGDVAHKAWESPVGQVTRSTIKTTAETVDKVIVEPVTKTKAYKEVTSVMGEGSSRYGSYEDKETRRLRRELELKNQKKPKAVKINDEAGTALVATDIKPTSNSMKSTIFGPNTRIGKILNVLAEKWNEAENPLLVLIRKITNAIGGFFAETESAQVIKSFREIDPSFNSEEFSKQLREYIVPEVLDAFIQGDEKILKMWLSEAPFNIIAAQQKQLREQGLFSDGRILDVRGVDIVKFKMLEPSNIPVLVIGARVQEINLYRKVKTGELAAGSEEDILLSAYAMVLTRIPEEVDNKETEGWKILEFVRGGSRSFT</sequence>
<keyword evidence="3 13" id="KW-0813">Transport</keyword>
<evidence type="ECO:0000256" key="3">
    <source>
        <dbReference type="ARBA" id="ARBA00022448"/>
    </source>
</evidence>
<proteinExistence type="inferred from homology"/>
<name>A0A9W6WG09_CANBO</name>
<accession>A0A9W6WG09</accession>
<dbReference type="AlphaFoldDB" id="A0A9W6WG09"/>
<dbReference type="InterPro" id="IPR017303">
    <property type="entry name" value="Tim44"/>
</dbReference>
<evidence type="ECO:0000259" key="14">
    <source>
        <dbReference type="SMART" id="SM00978"/>
    </source>
</evidence>
<evidence type="ECO:0000313" key="16">
    <source>
        <dbReference type="Proteomes" id="UP001165120"/>
    </source>
</evidence>
<dbReference type="GO" id="GO:0030150">
    <property type="term" value="P:protein import into mitochondrial matrix"/>
    <property type="evidence" value="ECO:0007669"/>
    <property type="project" value="InterPro"/>
</dbReference>
<feature type="domain" description="Tim44-like" evidence="14">
    <location>
        <begin position="256"/>
        <end position="410"/>
    </location>
</feature>
<dbReference type="EMBL" id="BSXN01000691">
    <property type="protein sequence ID" value="GME69498.1"/>
    <property type="molecule type" value="Genomic_DNA"/>
</dbReference>
<evidence type="ECO:0000313" key="15">
    <source>
        <dbReference type="EMBL" id="GME69498.1"/>
    </source>
</evidence>
<dbReference type="PANTHER" id="PTHR10721:SF1">
    <property type="entry name" value="MITOCHONDRIAL IMPORT INNER MEMBRANE TRANSLOCASE SUBUNIT TIM44"/>
    <property type="match status" value="1"/>
</dbReference>
<dbReference type="SMART" id="SM00978">
    <property type="entry name" value="Tim44"/>
    <property type="match status" value="1"/>
</dbReference>
<evidence type="ECO:0000256" key="2">
    <source>
        <dbReference type="ARBA" id="ARBA00009597"/>
    </source>
</evidence>
<evidence type="ECO:0000256" key="5">
    <source>
        <dbReference type="ARBA" id="ARBA00022792"/>
    </source>
</evidence>
<evidence type="ECO:0000256" key="8">
    <source>
        <dbReference type="ARBA" id="ARBA00022946"/>
    </source>
</evidence>
<keyword evidence="4" id="KW-0547">Nucleotide-binding</keyword>
<dbReference type="GO" id="GO:0005743">
    <property type="term" value="C:mitochondrial inner membrane"/>
    <property type="evidence" value="ECO:0007669"/>
    <property type="project" value="UniProtKB-SubCell"/>
</dbReference>
<dbReference type="InterPro" id="IPR039544">
    <property type="entry name" value="Tim44-like"/>
</dbReference>
<dbReference type="FunFam" id="3.10.450.240:FF:000002">
    <property type="entry name" value="Mitochondrial import inner membrane translocase subunit TIM44"/>
    <property type="match status" value="1"/>
</dbReference>
<evidence type="ECO:0000256" key="9">
    <source>
        <dbReference type="ARBA" id="ARBA00023010"/>
    </source>
</evidence>
<dbReference type="Pfam" id="PF04280">
    <property type="entry name" value="Tim44"/>
    <property type="match status" value="1"/>
</dbReference>